<dbReference type="GO" id="GO:0008239">
    <property type="term" value="F:dipeptidyl-peptidase activity"/>
    <property type="evidence" value="ECO:0007669"/>
    <property type="project" value="InterPro"/>
</dbReference>
<dbReference type="InterPro" id="IPR008979">
    <property type="entry name" value="Galactose-bd-like_sf"/>
</dbReference>
<evidence type="ECO:0000313" key="4">
    <source>
        <dbReference type="Proteomes" id="UP000030752"/>
    </source>
</evidence>
<dbReference type="HOGENOM" id="CLU_015590_5_2_1"/>
<dbReference type="Pfam" id="PF08530">
    <property type="entry name" value="PepX_C"/>
    <property type="match status" value="1"/>
</dbReference>
<dbReference type="SUPFAM" id="SSF53474">
    <property type="entry name" value="alpha/beta-Hydrolases"/>
    <property type="match status" value="1"/>
</dbReference>
<dbReference type="Gene3D" id="1.10.3020.10">
    <property type="entry name" value="alpha-amino acid ester hydrolase ( Helical cap domain)"/>
    <property type="match status" value="1"/>
</dbReference>
<dbReference type="NCBIfam" id="TIGR00976">
    <property type="entry name" value="CocE_NonD"/>
    <property type="match status" value="1"/>
</dbReference>
<keyword evidence="1" id="KW-0378">Hydrolase</keyword>
<dbReference type="AlphaFoldDB" id="W2RQ55"/>
<dbReference type="Pfam" id="PF02129">
    <property type="entry name" value="Peptidase_S15"/>
    <property type="match status" value="1"/>
</dbReference>
<dbReference type="EMBL" id="KB822722">
    <property type="protein sequence ID" value="ETN38425.1"/>
    <property type="molecule type" value="Genomic_DNA"/>
</dbReference>
<evidence type="ECO:0000259" key="2">
    <source>
        <dbReference type="SMART" id="SM00939"/>
    </source>
</evidence>
<feature type="domain" description="Xaa-Pro dipeptidyl-peptidase C-terminal" evidence="2">
    <location>
        <begin position="314"/>
        <end position="544"/>
    </location>
</feature>
<dbReference type="eggNOG" id="ENOG502S6AZ">
    <property type="taxonomic scope" value="Eukaryota"/>
</dbReference>
<dbReference type="OrthoDB" id="4141370at2759"/>
<dbReference type="Gene3D" id="2.60.120.260">
    <property type="entry name" value="Galactose-binding domain-like"/>
    <property type="match status" value="1"/>
</dbReference>
<proteinExistence type="predicted"/>
<evidence type="ECO:0000313" key="3">
    <source>
        <dbReference type="EMBL" id="ETN38425.1"/>
    </source>
</evidence>
<reference evidence="3 4" key="1">
    <citation type="submission" date="2013-03" db="EMBL/GenBank/DDBJ databases">
        <title>The Genome Sequence of Phialophora europaea CBS 101466.</title>
        <authorList>
            <consortium name="The Broad Institute Genomics Platform"/>
            <person name="Cuomo C."/>
            <person name="de Hoog S."/>
            <person name="Gorbushina A."/>
            <person name="Walker B."/>
            <person name="Young S.K."/>
            <person name="Zeng Q."/>
            <person name="Gargeya S."/>
            <person name="Fitzgerald M."/>
            <person name="Haas B."/>
            <person name="Abouelleil A."/>
            <person name="Allen A.W."/>
            <person name="Alvarado L."/>
            <person name="Arachchi H.M."/>
            <person name="Berlin A.M."/>
            <person name="Chapman S.B."/>
            <person name="Gainer-Dewar J."/>
            <person name="Goldberg J."/>
            <person name="Griggs A."/>
            <person name="Gujja S."/>
            <person name="Hansen M."/>
            <person name="Howarth C."/>
            <person name="Imamovic A."/>
            <person name="Ireland A."/>
            <person name="Larimer J."/>
            <person name="McCowan C."/>
            <person name="Murphy C."/>
            <person name="Pearson M."/>
            <person name="Poon T.W."/>
            <person name="Priest M."/>
            <person name="Roberts A."/>
            <person name="Saif S."/>
            <person name="Shea T."/>
            <person name="Sisk P."/>
            <person name="Sykes S."/>
            <person name="Wortman J."/>
            <person name="Nusbaum C."/>
            <person name="Birren B."/>
        </authorList>
    </citation>
    <scope>NUCLEOTIDE SEQUENCE [LARGE SCALE GENOMIC DNA]</scope>
    <source>
        <strain evidence="3 4">CBS 101466</strain>
    </source>
</reference>
<dbReference type="InterPro" id="IPR013736">
    <property type="entry name" value="Xaa-Pro_dipept_C"/>
</dbReference>
<evidence type="ECO:0000256" key="1">
    <source>
        <dbReference type="ARBA" id="ARBA00022801"/>
    </source>
</evidence>
<dbReference type="SMART" id="SM00939">
    <property type="entry name" value="PepX_C"/>
    <property type="match status" value="1"/>
</dbReference>
<dbReference type="STRING" id="1220924.W2RQ55"/>
<gene>
    <name evidence="3" type="ORF">HMPREF1541_06460</name>
</gene>
<dbReference type="InterPro" id="IPR029058">
    <property type="entry name" value="AB_hydrolase_fold"/>
</dbReference>
<name>W2RQ55_CYPE1</name>
<dbReference type="SUPFAM" id="SSF49785">
    <property type="entry name" value="Galactose-binding domain-like"/>
    <property type="match status" value="1"/>
</dbReference>
<accession>W2RQ55</accession>
<dbReference type="InterPro" id="IPR000383">
    <property type="entry name" value="Xaa-Pro-like_dom"/>
</dbReference>
<protein>
    <recommendedName>
        <fullName evidence="2">Xaa-Pro dipeptidyl-peptidase C-terminal domain-containing protein</fullName>
    </recommendedName>
</protein>
<dbReference type="RefSeq" id="XP_008719014.1">
    <property type="nucleotide sequence ID" value="XM_008720792.1"/>
</dbReference>
<sequence length="553" mass="60957">MAPIARSWMGAILDRLHTWLNGLPPESNSYTIESLHIPISSDMNISADLYQPIGSKPRGTLLIRSPYGIGLMPALGHTRFFAARGYQVLLSSCRGTSGSDGVLEPGANEVADGHAVVEWMRKQPWYTGSFATLGGSYLGYTQWALLTDPPTDMKAAAIFTGPDSFHEFTWGTGALYSNIITWADLTKKMNAGLGFISMMLHLRSQQTRLAPVFDSAPLLDVVDGHFEGDAPEFLRQTISSPEPKSPYWKTRDPTGALERANIPIVLVAGWYDILVREVIEQYLKLTERGCTVALTVGPWTHLGAQGRNIFDEGLPWFEEHLAGRKHEPRTSPVRIFDTGAGEWRDLPRWPPQTSPHQLFLDTGGQLSENKPGADSSDSIFKFDPIHPTPAIGARQMFARSKGKSDEVDALVSRSDVLCFTTEVLEHDLEVCGRPSVQLFHSSNHPHVDLLAVLSEVDMNGISRSISERYLRLDPDREASPLHLGLHDCAHTFRTGTRIRLLLAGGSHPRYIRNLGTGESVATGAGFRDAWHTIRHNASAASMLVLPVSVPDSW</sequence>
<dbReference type="Gene3D" id="3.40.50.1820">
    <property type="entry name" value="alpha/beta hydrolase"/>
    <property type="match status" value="1"/>
</dbReference>
<keyword evidence="4" id="KW-1185">Reference proteome</keyword>
<organism evidence="3 4">
    <name type="scientific">Cyphellophora europaea (strain CBS 101466)</name>
    <name type="common">Phialophora europaea</name>
    <dbReference type="NCBI Taxonomy" id="1220924"/>
    <lineage>
        <taxon>Eukaryota</taxon>
        <taxon>Fungi</taxon>
        <taxon>Dikarya</taxon>
        <taxon>Ascomycota</taxon>
        <taxon>Pezizomycotina</taxon>
        <taxon>Eurotiomycetes</taxon>
        <taxon>Chaetothyriomycetidae</taxon>
        <taxon>Chaetothyriales</taxon>
        <taxon>Cyphellophoraceae</taxon>
        <taxon>Cyphellophora</taxon>
    </lineage>
</organism>
<dbReference type="InParanoid" id="W2RQ55"/>
<dbReference type="Proteomes" id="UP000030752">
    <property type="component" value="Unassembled WGS sequence"/>
</dbReference>
<dbReference type="GeneID" id="19973799"/>
<dbReference type="InterPro" id="IPR005674">
    <property type="entry name" value="CocE/Ser_esterase"/>
</dbReference>
<dbReference type="VEuPathDB" id="FungiDB:HMPREF1541_06460"/>